<feature type="region of interest" description="Disordered" evidence="1">
    <location>
        <begin position="1"/>
        <end position="69"/>
    </location>
</feature>
<evidence type="ECO:0000313" key="3">
    <source>
        <dbReference type="Proteomes" id="UP001337655"/>
    </source>
</evidence>
<protein>
    <recommendedName>
        <fullName evidence="4">Microtubule-associated protein Jupiter</fullName>
    </recommendedName>
</protein>
<dbReference type="EMBL" id="JAVRRT010000004">
    <property type="protein sequence ID" value="KAK5173028.1"/>
    <property type="molecule type" value="Genomic_DNA"/>
</dbReference>
<dbReference type="RefSeq" id="XP_064661746.1">
    <property type="nucleotide sequence ID" value="XM_064800407.1"/>
</dbReference>
<keyword evidence="3" id="KW-1185">Reference proteome</keyword>
<evidence type="ECO:0000256" key="1">
    <source>
        <dbReference type="SAM" id="MobiDB-lite"/>
    </source>
</evidence>
<dbReference type="Proteomes" id="UP001337655">
    <property type="component" value="Unassembled WGS sequence"/>
</dbReference>
<dbReference type="AlphaFoldDB" id="A0AAV9PL50"/>
<accession>A0AAV9PL50</accession>
<sequence length="69" mass="6891">MPPKEPTVVADENDSSYVDGPANSGPRGKTSNPADNVGGTSKDGGLSTAATVADGGPDDKKDDPSYKPS</sequence>
<comment type="caution">
    <text evidence="2">The sequence shown here is derived from an EMBL/GenBank/DDBJ whole genome shotgun (WGS) entry which is preliminary data.</text>
</comment>
<evidence type="ECO:0008006" key="4">
    <source>
        <dbReference type="Google" id="ProtNLM"/>
    </source>
</evidence>
<gene>
    <name evidence="2" type="ORF">LTR77_003150</name>
</gene>
<evidence type="ECO:0000313" key="2">
    <source>
        <dbReference type="EMBL" id="KAK5173028.1"/>
    </source>
</evidence>
<proteinExistence type="predicted"/>
<dbReference type="GeneID" id="89924497"/>
<reference evidence="2 3" key="1">
    <citation type="submission" date="2023-08" db="EMBL/GenBank/DDBJ databases">
        <title>Black Yeasts Isolated from many extreme environments.</title>
        <authorList>
            <person name="Coleine C."/>
            <person name="Stajich J.E."/>
            <person name="Selbmann L."/>
        </authorList>
    </citation>
    <scope>NUCLEOTIDE SEQUENCE [LARGE SCALE GENOMIC DNA]</scope>
    <source>
        <strain evidence="2 3">CCFEE 5935</strain>
    </source>
</reference>
<name>A0AAV9PL50_9PEZI</name>
<feature type="compositionally biased region" description="Basic and acidic residues" evidence="1">
    <location>
        <begin position="57"/>
        <end position="69"/>
    </location>
</feature>
<organism evidence="2 3">
    <name type="scientific">Saxophila tyrrhenica</name>
    <dbReference type="NCBI Taxonomy" id="1690608"/>
    <lineage>
        <taxon>Eukaryota</taxon>
        <taxon>Fungi</taxon>
        <taxon>Dikarya</taxon>
        <taxon>Ascomycota</taxon>
        <taxon>Pezizomycotina</taxon>
        <taxon>Dothideomycetes</taxon>
        <taxon>Dothideomycetidae</taxon>
        <taxon>Mycosphaerellales</taxon>
        <taxon>Extremaceae</taxon>
        <taxon>Saxophila</taxon>
    </lineage>
</organism>